<keyword evidence="4" id="KW-1185">Reference proteome</keyword>
<organism evidence="3 4">
    <name type="scientific">Hondaea fermentalgiana</name>
    <dbReference type="NCBI Taxonomy" id="2315210"/>
    <lineage>
        <taxon>Eukaryota</taxon>
        <taxon>Sar</taxon>
        <taxon>Stramenopiles</taxon>
        <taxon>Bigyra</taxon>
        <taxon>Labyrinthulomycetes</taxon>
        <taxon>Thraustochytrida</taxon>
        <taxon>Thraustochytriidae</taxon>
        <taxon>Hondaea</taxon>
    </lineage>
</organism>
<comment type="caution">
    <text evidence="3">The sequence shown here is derived from an EMBL/GenBank/DDBJ whole genome shotgun (WGS) entry which is preliminary data.</text>
</comment>
<keyword evidence="2" id="KW-0472">Membrane</keyword>
<proteinExistence type="predicted"/>
<dbReference type="EMBL" id="BEYU01000031">
    <property type="protein sequence ID" value="GBG27493.1"/>
    <property type="molecule type" value="Genomic_DNA"/>
</dbReference>
<evidence type="ECO:0000256" key="2">
    <source>
        <dbReference type="SAM" id="Phobius"/>
    </source>
</evidence>
<protein>
    <submittedName>
        <fullName evidence="3">Uncharacterized protein</fullName>
    </submittedName>
</protein>
<accession>A0A2R5GFT0</accession>
<keyword evidence="2" id="KW-1133">Transmembrane helix</keyword>
<feature type="transmembrane region" description="Helical" evidence="2">
    <location>
        <begin position="49"/>
        <end position="67"/>
    </location>
</feature>
<dbReference type="AlphaFoldDB" id="A0A2R5GFT0"/>
<reference evidence="3 4" key="1">
    <citation type="submission" date="2017-12" db="EMBL/GenBank/DDBJ databases">
        <title>Sequencing, de novo assembly and annotation of complete genome of a new Thraustochytrid species, strain FCC1311.</title>
        <authorList>
            <person name="Sedici K."/>
            <person name="Godart F."/>
            <person name="Aiese Cigliano R."/>
            <person name="Sanseverino W."/>
            <person name="Barakat M."/>
            <person name="Ortet P."/>
            <person name="Marechal E."/>
            <person name="Cagnac O."/>
            <person name="Amato A."/>
        </authorList>
    </citation>
    <scope>NUCLEOTIDE SEQUENCE [LARGE SCALE GENOMIC DNA]</scope>
</reference>
<gene>
    <name evidence="3" type="ORF">FCC1311_037162</name>
</gene>
<evidence type="ECO:0000313" key="3">
    <source>
        <dbReference type="EMBL" id="GBG27493.1"/>
    </source>
</evidence>
<name>A0A2R5GFT0_9STRA</name>
<evidence type="ECO:0000256" key="1">
    <source>
        <dbReference type="SAM" id="MobiDB-lite"/>
    </source>
</evidence>
<feature type="transmembrane region" description="Helical" evidence="2">
    <location>
        <begin position="216"/>
        <end position="236"/>
    </location>
</feature>
<feature type="transmembrane region" description="Helical" evidence="2">
    <location>
        <begin position="129"/>
        <end position="152"/>
    </location>
</feature>
<feature type="transmembrane region" description="Helical" evidence="2">
    <location>
        <begin position="184"/>
        <end position="204"/>
    </location>
</feature>
<keyword evidence="2" id="KW-0812">Transmembrane</keyword>
<feature type="transmembrane region" description="Helical" evidence="2">
    <location>
        <begin position="96"/>
        <end position="117"/>
    </location>
</feature>
<sequence>MGACETSADCGRHGSCEQSTCICDTWWTGKADMLSYDGYRCTNFEIAEAAIWAVALLSSIRLFFNIIRAFRLQARSYAGLRARAVRKGSTLPPWKFVPFRILFSGILAPPVLIAIAAPKAFLLEDRELGRAWSVSVLFVIAVPYGFITNFLAEMNTLDTLLKNLTNTRPEDIAKLRRNLRFRNWSAVSLYAGITAVTVLFGCHLEDTPPQDSPMRYMLVIRNCSLIVFMQALGLIARTAAEQGQHLLNSMSATAQTQSKSSRKVEAFLKHLEDMSHEKIKLAKVSTLIYVVFSLPWLWPYQTYPIAIVIIKITGKAHFVHNFLSLPQRSKYASIKVNSVLPSSAASVATTHANQQTNHQNPSQRPPASNVELVKD</sequence>
<evidence type="ECO:0000313" key="4">
    <source>
        <dbReference type="Proteomes" id="UP000241890"/>
    </source>
</evidence>
<feature type="region of interest" description="Disordered" evidence="1">
    <location>
        <begin position="347"/>
        <end position="375"/>
    </location>
</feature>
<feature type="compositionally biased region" description="Polar residues" evidence="1">
    <location>
        <begin position="347"/>
        <end position="366"/>
    </location>
</feature>
<dbReference type="InParanoid" id="A0A2R5GFT0"/>
<dbReference type="Proteomes" id="UP000241890">
    <property type="component" value="Unassembled WGS sequence"/>
</dbReference>